<accession>A0A428P0W4</accession>
<evidence type="ECO:0000313" key="2">
    <source>
        <dbReference type="Proteomes" id="UP000288168"/>
    </source>
</evidence>
<feature type="non-terminal residue" evidence="1">
    <location>
        <position position="213"/>
    </location>
</feature>
<dbReference type="PANTHER" id="PTHR41677:SF1">
    <property type="entry name" value="FE2OG DIOXYGENASE DOMAIN-CONTAINING PROTEIN"/>
    <property type="match status" value="1"/>
</dbReference>
<dbReference type="PANTHER" id="PTHR41677">
    <property type="entry name" value="YALI0B19030P"/>
    <property type="match status" value="1"/>
</dbReference>
<dbReference type="OrthoDB" id="10256055at2759"/>
<evidence type="ECO:0000313" key="1">
    <source>
        <dbReference type="EMBL" id="RSL46668.1"/>
    </source>
</evidence>
<gene>
    <name evidence="1" type="ORF">CEP54_013730</name>
</gene>
<organism evidence="1 2">
    <name type="scientific">Fusarium duplospermum</name>
    <dbReference type="NCBI Taxonomy" id="1325734"/>
    <lineage>
        <taxon>Eukaryota</taxon>
        <taxon>Fungi</taxon>
        <taxon>Dikarya</taxon>
        <taxon>Ascomycota</taxon>
        <taxon>Pezizomycotina</taxon>
        <taxon>Sordariomycetes</taxon>
        <taxon>Hypocreomycetidae</taxon>
        <taxon>Hypocreales</taxon>
        <taxon>Nectriaceae</taxon>
        <taxon>Fusarium</taxon>
        <taxon>Fusarium solani species complex</taxon>
    </lineage>
</organism>
<comment type="caution">
    <text evidence="1">The sequence shown here is derived from an EMBL/GenBank/DDBJ whole genome shotgun (WGS) entry which is preliminary data.</text>
</comment>
<keyword evidence="2" id="KW-1185">Reference proteome</keyword>
<reference evidence="1 2" key="1">
    <citation type="submission" date="2017-06" db="EMBL/GenBank/DDBJ databases">
        <title>Comparative genomic analysis of Ambrosia Fusariam Clade fungi.</title>
        <authorList>
            <person name="Stajich J.E."/>
            <person name="Carrillo J."/>
            <person name="Kijimoto T."/>
            <person name="Eskalen A."/>
            <person name="O'Donnell K."/>
            <person name="Kasson M."/>
        </authorList>
    </citation>
    <scope>NUCLEOTIDE SEQUENCE [LARGE SCALE GENOMIC DNA]</scope>
    <source>
        <strain evidence="1 2">NRRL62584</strain>
    </source>
</reference>
<proteinExistence type="predicted"/>
<name>A0A428P0W4_9HYPO</name>
<dbReference type="STRING" id="1325734.A0A428P0W4"/>
<dbReference type="EMBL" id="NKCI01000233">
    <property type="protein sequence ID" value="RSL46668.1"/>
    <property type="molecule type" value="Genomic_DNA"/>
</dbReference>
<dbReference type="Proteomes" id="UP000288168">
    <property type="component" value="Unassembled WGS sequence"/>
</dbReference>
<dbReference type="AlphaFoldDB" id="A0A428P0W4"/>
<protein>
    <submittedName>
        <fullName evidence="1">Uncharacterized protein</fullName>
    </submittedName>
</protein>
<sequence length="213" mass="23478">MFSHFGYSTNFLLCTCVAELSQSSNPPSKIMSTVTSAVPASLPEMTTLTTQNPEETMLPLPPFNPAIHINFQPPATRHTFTELGLPVPKGCPDICYTDPFQLFSEEGVRMIRREVFQKSFLDKYMRSWDRAPCAITGHAPVKDDGIFLKQAWDHPVTRAAVNFAFGAELKLQGGDSDMGYINVQLGSEGLAGVYKIKEEPAKSLSTVESLKNS</sequence>